<name>A0A8S1D159_9INSE</name>
<proteinExistence type="predicted"/>
<feature type="transmembrane region" description="Helical" evidence="1">
    <location>
        <begin position="6"/>
        <end position="27"/>
    </location>
</feature>
<reference evidence="2 3" key="1">
    <citation type="submission" date="2020-04" db="EMBL/GenBank/DDBJ databases">
        <authorList>
            <person name="Alioto T."/>
            <person name="Alioto T."/>
            <person name="Gomez Garrido J."/>
        </authorList>
    </citation>
    <scope>NUCLEOTIDE SEQUENCE [LARGE SCALE GENOMIC DNA]</scope>
</reference>
<evidence type="ECO:0000256" key="1">
    <source>
        <dbReference type="SAM" id="Phobius"/>
    </source>
</evidence>
<organism evidence="2 3">
    <name type="scientific">Cloeon dipterum</name>
    <dbReference type="NCBI Taxonomy" id="197152"/>
    <lineage>
        <taxon>Eukaryota</taxon>
        <taxon>Metazoa</taxon>
        <taxon>Ecdysozoa</taxon>
        <taxon>Arthropoda</taxon>
        <taxon>Hexapoda</taxon>
        <taxon>Insecta</taxon>
        <taxon>Pterygota</taxon>
        <taxon>Palaeoptera</taxon>
        <taxon>Ephemeroptera</taxon>
        <taxon>Pisciforma</taxon>
        <taxon>Baetidae</taxon>
        <taxon>Cloeon</taxon>
    </lineage>
</organism>
<keyword evidence="1" id="KW-1133">Transmembrane helix</keyword>
<gene>
    <name evidence="2" type="ORF">CLODIP_2_CD04687</name>
</gene>
<sequence>MRTFCSLWLIVGSGISMIHSLILISGFTCKTFVKCLIPIAPIVSTFDAFSFTAAFGSALVYFFVPVKLAWTAWEEQCKSCRYNSTVLITTVYGILRKLYYIVLALIVKTGHKGVSGCSLVRSPSI</sequence>
<feature type="transmembrane region" description="Helical" evidence="1">
    <location>
        <begin position="39"/>
        <end position="64"/>
    </location>
</feature>
<accession>A0A8S1D159</accession>
<keyword evidence="1" id="KW-0472">Membrane</keyword>
<dbReference type="EMBL" id="CADEPI010000109">
    <property type="protein sequence ID" value="CAB3375225.1"/>
    <property type="molecule type" value="Genomic_DNA"/>
</dbReference>
<keyword evidence="1" id="KW-0812">Transmembrane</keyword>
<evidence type="ECO:0000313" key="3">
    <source>
        <dbReference type="Proteomes" id="UP000494165"/>
    </source>
</evidence>
<dbReference type="Proteomes" id="UP000494165">
    <property type="component" value="Unassembled WGS sequence"/>
</dbReference>
<feature type="transmembrane region" description="Helical" evidence="1">
    <location>
        <begin position="84"/>
        <end position="107"/>
    </location>
</feature>
<keyword evidence="3" id="KW-1185">Reference proteome</keyword>
<dbReference type="AlphaFoldDB" id="A0A8S1D159"/>
<comment type="caution">
    <text evidence="2">The sequence shown here is derived from an EMBL/GenBank/DDBJ whole genome shotgun (WGS) entry which is preliminary data.</text>
</comment>
<protein>
    <submittedName>
        <fullName evidence="2">Uncharacterized protein</fullName>
    </submittedName>
</protein>
<evidence type="ECO:0000313" key="2">
    <source>
        <dbReference type="EMBL" id="CAB3375225.1"/>
    </source>
</evidence>